<dbReference type="Pfam" id="PF18133">
    <property type="entry name" value="HydF_tetramer"/>
    <property type="match status" value="1"/>
</dbReference>
<keyword evidence="1" id="KW-0547">Nucleotide-binding</keyword>
<dbReference type="Pfam" id="PF18128">
    <property type="entry name" value="HydF_dimer"/>
    <property type="match status" value="1"/>
</dbReference>
<evidence type="ECO:0000256" key="2">
    <source>
        <dbReference type="ARBA" id="ARBA00023134"/>
    </source>
</evidence>
<feature type="domain" description="Hydrogen maturase F tetramerization" evidence="5">
    <location>
        <begin position="280"/>
        <end position="395"/>
    </location>
</feature>
<dbReference type="InterPro" id="IPR041606">
    <property type="entry name" value="HydF_dimer"/>
</dbReference>
<evidence type="ECO:0000259" key="3">
    <source>
        <dbReference type="Pfam" id="PF01926"/>
    </source>
</evidence>
<dbReference type="GO" id="GO:0005525">
    <property type="term" value="F:GTP binding"/>
    <property type="evidence" value="ECO:0007669"/>
    <property type="project" value="UniProtKB-KW"/>
</dbReference>
<gene>
    <name evidence="6" type="primary">hydF</name>
    <name evidence="6" type="ORF">J3A84_15115</name>
</gene>
<dbReference type="Gene3D" id="3.40.50.11410">
    <property type="match status" value="1"/>
</dbReference>
<reference evidence="6" key="1">
    <citation type="submission" date="2021-03" db="EMBL/GenBank/DDBJ databases">
        <title>Proteiniclasticum marinus sp. nov., isolated from tidal flat sediment.</title>
        <authorList>
            <person name="Namirimu T."/>
            <person name="Yang J.-A."/>
            <person name="Yang S.-H."/>
            <person name="Kim Y.-J."/>
            <person name="Kwon K.K."/>
        </authorList>
    </citation>
    <scope>NUCLEOTIDE SEQUENCE</scope>
    <source>
        <strain evidence="6">SCR006</strain>
    </source>
</reference>
<evidence type="ECO:0000259" key="5">
    <source>
        <dbReference type="Pfam" id="PF18133"/>
    </source>
</evidence>
<dbReference type="SUPFAM" id="SSF52540">
    <property type="entry name" value="P-loop containing nucleoside triphosphate hydrolases"/>
    <property type="match status" value="1"/>
</dbReference>
<dbReference type="NCBIfam" id="TIGR00231">
    <property type="entry name" value="small_GTP"/>
    <property type="match status" value="1"/>
</dbReference>
<dbReference type="NCBIfam" id="TIGR03918">
    <property type="entry name" value="GTP_HydF"/>
    <property type="match status" value="1"/>
</dbReference>
<evidence type="ECO:0000313" key="6">
    <source>
        <dbReference type="EMBL" id="MBO1266362.1"/>
    </source>
</evidence>
<dbReference type="InterPro" id="IPR040644">
    <property type="entry name" value="HydF_tetramer"/>
</dbReference>
<sequence length="402" mass="45064">MGFQSTPRGERLHIGIFGRINSGKSSIINAITGQELSIVSEIRGTTTDPVFKAMELLPLGPVVMMDTPGLDDQGELGKMRIEKTRQVMEKSDLALVVISACEGIEKEDEELIDALKEKGIPYIIVLNKTDLLKEPISLHEDRKTEWVLPVSARTQENIHELKELMGKIMSTGKKEKRILADLISPKDIIILVVPIDSAAPKGRIILPQQQVLREILDARAQAIVVQVEELKDALESVRRKPRLVITDSQAFSQVKDMVPDDIQLTSFSILMARYKGDLHEAVKGAHLISRLKENASILISEGCTHHRQCDDIGTVKLPEWIQKYTGKKFRFTHSSGTEFQIQEDAFDLVIHCGGCMLSEREMRSRIEKSLKKSIPVTNYGIAIAHMNGILDRSIRFFLKNQG</sequence>
<dbReference type="Pfam" id="PF01926">
    <property type="entry name" value="MMR_HSR1"/>
    <property type="match status" value="1"/>
</dbReference>
<dbReference type="Proteomes" id="UP000664218">
    <property type="component" value="Unassembled WGS sequence"/>
</dbReference>
<dbReference type="InterPro" id="IPR006073">
    <property type="entry name" value="GTP-bd"/>
</dbReference>
<proteinExistence type="predicted"/>
<protein>
    <submittedName>
        <fullName evidence="6">[FeFe] hydrogenase H-cluster maturation GTPase HydF</fullName>
    </submittedName>
</protein>
<dbReference type="Gene3D" id="3.40.50.300">
    <property type="entry name" value="P-loop containing nucleotide triphosphate hydrolases"/>
    <property type="match status" value="1"/>
</dbReference>
<feature type="domain" description="G" evidence="3">
    <location>
        <begin position="13"/>
        <end position="128"/>
    </location>
</feature>
<dbReference type="PANTHER" id="PTHR42714:SF6">
    <property type="entry name" value="TRANSLATION INITIATION FACTOR IF-2"/>
    <property type="match status" value="1"/>
</dbReference>
<comment type="caution">
    <text evidence="6">The sequence shown here is derived from an EMBL/GenBank/DDBJ whole genome shotgun (WGS) entry which is preliminary data.</text>
</comment>
<keyword evidence="2" id="KW-0342">GTP-binding</keyword>
<organism evidence="6 7">
    <name type="scientific">Proteiniclasticum aestuarii</name>
    <dbReference type="NCBI Taxonomy" id="2817862"/>
    <lineage>
        <taxon>Bacteria</taxon>
        <taxon>Bacillati</taxon>
        <taxon>Bacillota</taxon>
        <taxon>Clostridia</taxon>
        <taxon>Eubacteriales</taxon>
        <taxon>Clostridiaceae</taxon>
        <taxon>Proteiniclasticum</taxon>
    </lineage>
</organism>
<dbReference type="AlphaFoldDB" id="A0A939HE71"/>
<evidence type="ECO:0000256" key="1">
    <source>
        <dbReference type="ARBA" id="ARBA00022741"/>
    </source>
</evidence>
<dbReference type="InterPro" id="IPR027417">
    <property type="entry name" value="P-loop_NTPase"/>
</dbReference>
<feature type="domain" description="Hydrogen maturase F dimerization" evidence="4">
    <location>
        <begin position="178"/>
        <end position="276"/>
    </location>
</feature>
<evidence type="ECO:0000313" key="7">
    <source>
        <dbReference type="Proteomes" id="UP000664218"/>
    </source>
</evidence>
<dbReference type="InterPro" id="IPR023873">
    <property type="entry name" value="FeFe-hyd_GTPase_HydF"/>
</dbReference>
<dbReference type="GO" id="GO:0002098">
    <property type="term" value="P:tRNA wobble uridine modification"/>
    <property type="evidence" value="ECO:0007669"/>
    <property type="project" value="TreeGrafter"/>
</dbReference>
<keyword evidence="7" id="KW-1185">Reference proteome</keyword>
<dbReference type="InterPro" id="IPR005225">
    <property type="entry name" value="Small_GTP-bd"/>
</dbReference>
<dbReference type="GO" id="GO:0030488">
    <property type="term" value="P:tRNA methylation"/>
    <property type="evidence" value="ECO:0007669"/>
    <property type="project" value="TreeGrafter"/>
</dbReference>
<name>A0A939HE71_9CLOT</name>
<dbReference type="EMBL" id="JAFNJU010000022">
    <property type="protein sequence ID" value="MBO1266362.1"/>
    <property type="molecule type" value="Genomic_DNA"/>
</dbReference>
<dbReference type="CDD" id="cd00880">
    <property type="entry name" value="Era_like"/>
    <property type="match status" value="1"/>
</dbReference>
<evidence type="ECO:0000259" key="4">
    <source>
        <dbReference type="Pfam" id="PF18128"/>
    </source>
</evidence>
<accession>A0A939HE71</accession>
<dbReference type="PANTHER" id="PTHR42714">
    <property type="entry name" value="TRNA MODIFICATION GTPASE GTPBP3"/>
    <property type="match status" value="1"/>
</dbReference>
<dbReference type="Gene3D" id="3.40.50.11420">
    <property type="match status" value="1"/>
</dbReference>
<dbReference type="RefSeq" id="WP_207600889.1">
    <property type="nucleotide sequence ID" value="NZ_JAFNJU010000022.1"/>
</dbReference>
<dbReference type="GO" id="GO:0005737">
    <property type="term" value="C:cytoplasm"/>
    <property type="evidence" value="ECO:0007669"/>
    <property type="project" value="TreeGrafter"/>
</dbReference>